<evidence type="ECO:0000313" key="4">
    <source>
        <dbReference type="Proteomes" id="UP001189429"/>
    </source>
</evidence>
<keyword evidence="1" id="KW-0175">Coiled coil</keyword>
<name>A0ABN9R818_9DINO</name>
<reference evidence="3" key="1">
    <citation type="submission" date="2023-10" db="EMBL/GenBank/DDBJ databases">
        <authorList>
            <person name="Chen Y."/>
            <person name="Shah S."/>
            <person name="Dougan E. K."/>
            <person name="Thang M."/>
            <person name="Chan C."/>
        </authorList>
    </citation>
    <scope>NUCLEOTIDE SEQUENCE [LARGE SCALE GENOMIC DNA]</scope>
</reference>
<dbReference type="EMBL" id="CAUYUJ010005803">
    <property type="protein sequence ID" value="CAK0815028.1"/>
    <property type="molecule type" value="Genomic_DNA"/>
</dbReference>
<evidence type="ECO:0000256" key="1">
    <source>
        <dbReference type="SAM" id="Coils"/>
    </source>
</evidence>
<feature type="coiled-coil region" evidence="1">
    <location>
        <begin position="212"/>
        <end position="271"/>
    </location>
</feature>
<evidence type="ECO:0000313" key="3">
    <source>
        <dbReference type="EMBL" id="CAK0815028.1"/>
    </source>
</evidence>
<dbReference type="Proteomes" id="UP001189429">
    <property type="component" value="Unassembled WGS sequence"/>
</dbReference>
<keyword evidence="4" id="KW-1185">Reference proteome</keyword>
<accession>A0ABN9R818</accession>
<sequence>MNICLGHLPNGFYSPRLGRCTGPEHMEVDETVAVGGRGKNKKSRGKQSVMGKAEGREEMPPRSELCGRLCPSGAAAAAPARAAGVPPRALSSVSCRRPTALAMEVHMMLKLPKFFGEFCGQGRIAWRIPVADPGPRGGPGQDWVLQKKEHQRNQGREVRKGVIRDADLTDDEMHQLISLNRKMGNHGHAAALQQRLDKRKAGSAPIPIQVQANQSDRARKALEKKLSNELEQFEKWQTWLADKKNSIHSLHQQLVEENDRYKKLVAQLQAEVAPPSSPPSSASLSLQDLLDGKQLFDATSVESFFNVDPEVYELGEEDRKQMAARAEDLSKRLVETTQNLFGAAAKQLEEARQLHKSHVSGLAKRRKAEGAAMPGLDQPILFASVYMHHSEGLTDRNLDILGKVGSAAEVYASECLVAADFNMSPDLVQDSGFTERLHGNLIIPQGEGTCLTTGGIKMLDYFVATSGVSKACGRRSQMLLEIPSEFASDLDRYQALVKSIHSFVSIVAAPGGRLCVEDEAHQEHLSHIVGELDAAIVHEQSDERGSIRSLTCEALWTRDRAIKVGYRGLEDRCELCGFTGDSTFHRLWRCPAVASTRGETVSQSLIDEAADADLADPEVALLFTRGVFPHPGDVFPRPSREFLDCEFQARCEWVEPPQDGGTFDGDIFLDGSCFRHEIAELSRAGYGLVKVDSSGDRVCHIYEPIHAPFLQTSQCAEFAALARGGVEVMSDASQGPVAEIGEDRHPGQEQPRLSTFYSDCLNAEESRLQWQIKIAKAVCKLAAKLLPAWPPLDLTDCYWEHGTRRGAGPRVAAAMDGRPGLGERVLVRASGRFATVLTDDGSEVPFKVQFEDQELPTVDWIGLQDLDRWDAPAADARADLPEVTEAVGLLHSPALSIAEFFGPSANGDARLAPA</sequence>
<feature type="region of interest" description="Disordered" evidence="2">
    <location>
        <begin position="33"/>
        <end position="66"/>
    </location>
</feature>
<comment type="caution">
    <text evidence="3">The sequence shown here is derived from an EMBL/GenBank/DDBJ whole genome shotgun (WGS) entry which is preliminary data.</text>
</comment>
<gene>
    <name evidence="3" type="ORF">PCOR1329_LOCUS18467</name>
</gene>
<protein>
    <submittedName>
        <fullName evidence="3">Uncharacterized protein</fullName>
    </submittedName>
</protein>
<organism evidence="3 4">
    <name type="scientific">Prorocentrum cordatum</name>
    <dbReference type="NCBI Taxonomy" id="2364126"/>
    <lineage>
        <taxon>Eukaryota</taxon>
        <taxon>Sar</taxon>
        <taxon>Alveolata</taxon>
        <taxon>Dinophyceae</taxon>
        <taxon>Prorocentrales</taxon>
        <taxon>Prorocentraceae</taxon>
        <taxon>Prorocentrum</taxon>
    </lineage>
</organism>
<proteinExistence type="predicted"/>
<evidence type="ECO:0000256" key="2">
    <source>
        <dbReference type="SAM" id="MobiDB-lite"/>
    </source>
</evidence>